<accession>A0A1G1SSE4</accession>
<comment type="caution">
    <text evidence="1">The sequence shown here is derived from an EMBL/GenBank/DDBJ whole genome shotgun (WGS) entry which is preliminary data.</text>
</comment>
<gene>
    <name evidence="1" type="ORF">BEN49_03275</name>
</gene>
<name>A0A1G1SSE4_9BACT</name>
<evidence type="ECO:0000313" key="2">
    <source>
        <dbReference type="Proteomes" id="UP000177506"/>
    </source>
</evidence>
<keyword evidence="2" id="KW-1185">Reference proteome</keyword>
<sequence length="79" mass="8918">MRKFNSIVKDFKQLGLKVKDPVTTLVVYRAAHFGLLEKEFLTFGSFYLNEDKGNLVNSDVLGVAEVGHNPPPRRNQGKK</sequence>
<reference evidence="1 2" key="1">
    <citation type="submission" date="2016-08" db="EMBL/GenBank/DDBJ databases">
        <title>Hymenobacter coccineus sp. nov., Hymenobacter lapidarius sp. nov. and Hymenobacter glacialis sp. nov., isolated from Antarctic soil.</title>
        <authorList>
            <person name="Sedlacek I."/>
            <person name="Kralova S."/>
            <person name="Kyrova K."/>
            <person name="Maslanova I."/>
            <person name="Stankova E."/>
            <person name="Vrbovska V."/>
            <person name="Nemec M."/>
            <person name="Bartak M."/>
            <person name="Svec P."/>
            <person name="Busse H.-J."/>
            <person name="Pantucek R."/>
        </authorList>
    </citation>
    <scope>NUCLEOTIDE SEQUENCE [LARGE SCALE GENOMIC DNA]</scope>
    <source>
        <strain evidence="1 2">CCM 8649</strain>
    </source>
</reference>
<dbReference type="Proteomes" id="UP000177506">
    <property type="component" value="Unassembled WGS sequence"/>
</dbReference>
<organism evidence="1 2">
    <name type="scientific">Hymenobacter coccineus</name>
    <dbReference type="NCBI Taxonomy" id="1908235"/>
    <lineage>
        <taxon>Bacteria</taxon>
        <taxon>Pseudomonadati</taxon>
        <taxon>Bacteroidota</taxon>
        <taxon>Cytophagia</taxon>
        <taxon>Cytophagales</taxon>
        <taxon>Hymenobacteraceae</taxon>
        <taxon>Hymenobacter</taxon>
    </lineage>
</organism>
<dbReference type="AlphaFoldDB" id="A0A1G1SSE4"/>
<proteinExistence type="predicted"/>
<evidence type="ECO:0000313" key="1">
    <source>
        <dbReference type="EMBL" id="OGX81536.1"/>
    </source>
</evidence>
<dbReference type="EMBL" id="MDZA01000448">
    <property type="protein sequence ID" value="OGX81536.1"/>
    <property type="molecule type" value="Genomic_DNA"/>
</dbReference>
<protein>
    <submittedName>
        <fullName evidence="1">Uncharacterized protein</fullName>
    </submittedName>
</protein>